<comment type="caution">
    <text evidence="8">The sequence shown here is derived from an EMBL/GenBank/DDBJ whole genome shotgun (WGS) entry which is preliminary data.</text>
</comment>
<evidence type="ECO:0000256" key="1">
    <source>
        <dbReference type="ARBA" id="ARBA00004651"/>
    </source>
</evidence>
<sequence>MKKLRFFCEGSQFNQILCAFLISIPMFCYGNTIGWMSPMTLLLQSDKSPKGVPLTDLEISWMASLPYLVCVPGTYLMAAIGDRYGRKLALLIMSGISVAVWVLKLSSMNIWVFIIARILAGIIMAGSCVTCPTYIKEISEDNIRGALGCWGALFFTTGSLFAYIICDVCSYNVILIIFTIIPAVHFVIFLTMPESPSYLIKRGREEEASKCLQWLRCRSEFDSTIKSEIDYVKREQKNDEGREQFLLRNILSDKILRRAFQISLVAALSRELCGAVPVLNFAGDIFHLASEETGLKLSANQQAMVLGTVQLCGATLASGIVERCGRRPLLFVSSAISGLSMCLLATWFLLQYLHPPAWIPVITLCLCIFCDAAGLMPIAVVIASETFSFKYRGTVLATTMAIASVADFIQLLFFKPLVRAIGIHVSFYFFGLMCLLTAVYVIIMVPETRNRKLEEIYYDLKTNKEKKELENRNDF</sequence>
<organism evidence="8 9">
    <name type="scientific">Danaus plexippus plexippus</name>
    <dbReference type="NCBI Taxonomy" id="278856"/>
    <lineage>
        <taxon>Eukaryota</taxon>
        <taxon>Metazoa</taxon>
        <taxon>Ecdysozoa</taxon>
        <taxon>Arthropoda</taxon>
        <taxon>Hexapoda</taxon>
        <taxon>Insecta</taxon>
        <taxon>Pterygota</taxon>
        <taxon>Neoptera</taxon>
        <taxon>Endopterygota</taxon>
        <taxon>Lepidoptera</taxon>
        <taxon>Glossata</taxon>
        <taxon>Ditrysia</taxon>
        <taxon>Papilionoidea</taxon>
        <taxon>Nymphalidae</taxon>
        <taxon>Danainae</taxon>
        <taxon>Danaini</taxon>
        <taxon>Danaina</taxon>
        <taxon>Danaus</taxon>
        <taxon>Danaus</taxon>
    </lineage>
</organism>
<dbReference type="InterPro" id="IPR005828">
    <property type="entry name" value="MFS_sugar_transport-like"/>
</dbReference>
<dbReference type="InterPro" id="IPR050549">
    <property type="entry name" value="MFS_Trehalose_Transporter"/>
</dbReference>
<keyword evidence="7" id="KW-0472">Membrane</keyword>
<evidence type="ECO:0000256" key="2">
    <source>
        <dbReference type="ARBA" id="ARBA00022448"/>
    </source>
</evidence>
<comment type="subcellular location">
    <subcellularLocation>
        <location evidence="1">Cell membrane</location>
        <topology evidence="1">Multi-pass membrane protein</topology>
    </subcellularLocation>
</comment>
<dbReference type="FunFam" id="1.20.1250.20:FF:000218">
    <property type="entry name" value="facilitated trehalose transporter Tret1"/>
    <property type="match status" value="1"/>
</dbReference>
<dbReference type="GO" id="GO:0022857">
    <property type="term" value="F:transmembrane transporter activity"/>
    <property type="evidence" value="ECO:0007669"/>
    <property type="project" value="InterPro"/>
</dbReference>
<dbReference type="InterPro" id="IPR036259">
    <property type="entry name" value="MFS_trans_sf"/>
</dbReference>
<protein>
    <submittedName>
        <fullName evidence="8">Sugar transporter</fullName>
    </submittedName>
</protein>
<accession>A0A212F931</accession>
<dbReference type="AlphaFoldDB" id="A0A212F931"/>
<reference evidence="8 9" key="1">
    <citation type="journal article" date="2011" name="Cell">
        <title>The monarch butterfly genome yields insights into long-distance migration.</title>
        <authorList>
            <person name="Zhan S."/>
            <person name="Merlin C."/>
            <person name="Boore J.L."/>
            <person name="Reppert S.M."/>
        </authorList>
    </citation>
    <scope>NUCLEOTIDE SEQUENCE [LARGE SCALE GENOMIC DNA]</scope>
    <source>
        <strain evidence="8">F-2</strain>
    </source>
</reference>
<keyword evidence="6" id="KW-1133">Transmembrane helix</keyword>
<evidence type="ECO:0000313" key="8">
    <source>
        <dbReference type="EMBL" id="OWR50256.1"/>
    </source>
</evidence>
<dbReference type="PROSITE" id="PS50850">
    <property type="entry name" value="MFS"/>
    <property type="match status" value="1"/>
</dbReference>
<dbReference type="EMBL" id="AGBW02009650">
    <property type="protein sequence ID" value="OWR50256.1"/>
    <property type="molecule type" value="Genomic_DNA"/>
</dbReference>
<dbReference type="Gene3D" id="1.20.1250.20">
    <property type="entry name" value="MFS general substrate transporter like domains"/>
    <property type="match status" value="1"/>
</dbReference>
<keyword evidence="2" id="KW-0813">Transport</keyword>
<keyword evidence="3" id="KW-1003">Cell membrane</keyword>
<evidence type="ECO:0000256" key="3">
    <source>
        <dbReference type="ARBA" id="ARBA00022475"/>
    </source>
</evidence>
<dbReference type="PANTHER" id="PTHR48021">
    <property type="match status" value="1"/>
</dbReference>
<dbReference type="SUPFAM" id="SSF103473">
    <property type="entry name" value="MFS general substrate transporter"/>
    <property type="match status" value="1"/>
</dbReference>
<evidence type="ECO:0000313" key="9">
    <source>
        <dbReference type="Proteomes" id="UP000007151"/>
    </source>
</evidence>
<evidence type="ECO:0000256" key="7">
    <source>
        <dbReference type="ARBA" id="ARBA00023136"/>
    </source>
</evidence>
<name>A0A212F931_DANPL</name>
<dbReference type="OrthoDB" id="6612291at2759"/>
<dbReference type="PANTHER" id="PTHR48021:SF33">
    <property type="entry name" value="AT22075P-RELATED"/>
    <property type="match status" value="1"/>
</dbReference>
<dbReference type="GO" id="GO:0005886">
    <property type="term" value="C:plasma membrane"/>
    <property type="evidence" value="ECO:0007669"/>
    <property type="project" value="UniProtKB-SubCell"/>
</dbReference>
<dbReference type="Pfam" id="PF00083">
    <property type="entry name" value="Sugar_tr"/>
    <property type="match status" value="1"/>
</dbReference>
<dbReference type="Proteomes" id="UP000007151">
    <property type="component" value="Unassembled WGS sequence"/>
</dbReference>
<dbReference type="eggNOG" id="KOG0254">
    <property type="taxonomic scope" value="Eukaryota"/>
</dbReference>
<dbReference type="InterPro" id="IPR020846">
    <property type="entry name" value="MFS_dom"/>
</dbReference>
<gene>
    <name evidence="8" type="ORF">KGM_201102</name>
</gene>
<evidence type="ECO:0000256" key="5">
    <source>
        <dbReference type="ARBA" id="ARBA00022692"/>
    </source>
</evidence>
<keyword evidence="9" id="KW-1185">Reference proteome</keyword>
<evidence type="ECO:0000256" key="6">
    <source>
        <dbReference type="ARBA" id="ARBA00022989"/>
    </source>
</evidence>
<dbReference type="KEGG" id="dpl:KGM_201102"/>
<evidence type="ECO:0000256" key="4">
    <source>
        <dbReference type="ARBA" id="ARBA00022597"/>
    </source>
</evidence>
<keyword evidence="4 8" id="KW-0762">Sugar transport</keyword>
<keyword evidence="5" id="KW-0812">Transmembrane</keyword>
<proteinExistence type="predicted"/>